<evidence type="ECO:0000256" key="1">
    <source>
        <dbReference type="ARBA" id="ARBA00022801"/>
    </source>
</evidence>
<dbReference type="SUPFAM" id="SSF53474">
    <property type="entry name" value="alpha/beta-Hydrolases"/>
    <property type="match status" value="1"/>
</dbReference>
<dbReference type="PANTHER" id="PTHR43798">
    <property type="entry name" value="MONOACYLGLYCEROL LIPASE"/>
    <property type="match status" value="1"/>
</dbReference>
<dbReference type="EMBL" id="JAUSTY010000027">
    <property type="protein sequence ID" value="MDQ0168314.1"/>
    <property type="molecule type" value="Genomic_DNA"/>
</dbReference>
<feature type="domain" description="AB hydrolase-1" evidence="2">
    <location>
        <begin position="5"/>
        <end position="109"/>
    </location>
</feature>
<evidence type="ECO:0000313" key="5">
    <source>
        <dbReference type="Proteomes" id="UP001235840"/>
    </source>
</evidence>
<dbReference type="RefSeq" id="WP_307397959.1">
    <property type="nucleotide sequence ID" value="NZ_JAUSTY010000027.1"/>
</dbReference>
<accession>A0ABT9W4Z6</accession>
<dbReference type="InterPro" id="IPR029058">
    <property type="entry name" value="AB_hydrolase_fold"/>
</dbReference>
<organism evidence="4 5">
    <name type="scientific">Caldalkalibacillus horti</name>
    <dbReference type="NCBI Taxonomy" id="77523"/>
    <lineage>
        <taxon>Bacteria</taxon>
        <taxon>Bacillati</taxon>
        <taxon>Bacillota</taxon>
        <taxon>Bacilli</taxon>
        <taxon>Bacillales</taxon>
        <taxon>Bacillaceae</taxon>
        <taxon>Caldalkalibacillus</taxon>
    </lineage>
</organism>
<dbReference type="Proteomes" id="UP001235840">
    <property type="component" value="Unassembled WGS sequence"/>
</dbReference>
<keyword evidence="1" id="KW-0378">Hydrolase</keyword>
<dbReference type="InterPro" id="IPR022742">
    <property type="entry name" value="Hydrolase_4"/>
</dbReference>
<dbReference type="PIRSF" id="PIRSF017388">
    <property type="entry name" value="Esterase_lipase"/>
    <property type="match status" value="1"/>
</dbReference>
<dbReference type="InterPro" id="IPR050266">
    <property type="entry name" value="AB_hydrolase_sf"/>
</dbReference>
<evidence type="ECO:0000313" key="4">
    <source>
        <dbReference type="EMBL" id="MDQ0168314.1"/>
    </source>
</evidence>
<evidence type="ECO:0000259" key="3">
    <source>
        <dbReference type="Pfam" id="PF12146"/>
    </source>
</evidence>
<dbReference type="PANTHER" id="PTHR43798:SF31">
    <property type="entry name" value="AB HYDROLASE SUPERFAMILY PROTEIN YCLE"/>
    <property type="match status" value="1"/>
</dbReference>
<keyword evidence="5" id="KW-1185">Reference proteome</keyword>
<dbReference type="InterPro" id="IPR000073">
    <property type="entry name" value="AB_hydrolase_1"/>
</dbReference>
<comment type="caution">
    <text evidence="4">The sequence shown here is derived from an EMBL/GenBank/DDBJ whole genome shotgun (WGS) entry which is preliminary data.</text>
</comment>
<evidence type="ECO:0000259" key="2">
    <source>
        <dbReference type="Pfam" id="PF00561"/>
    </source>
</evidence>
<name>A0ABT9W4Z6_9BACI</name>
<proteinExistence type="predicted"/>
<dbReference type="Pfam" id="PF12146">
    <property type="entry name" value="Hydrolase_4"/>
    <property type="match status" value="1"/>
</dbReference>
<sequence>METCLMIHGFTGGEFEIAPLSEFLQAQYFKTKTFELKGLTGSRSEMMSSNRFDWIEKAETELKKIIKNGKSVHLIGFSTGAIIATHLSVKYKEHVKSLTLLATPIFTFNVKEIVKTFFQADKVKNYVKKFLHTPYCATREFKKIVQESLNLYKQVEAPTLIIQGDSDHLVQAKSANYLYLTIGAKKKKLLLVEKCGHLICLSKNQSQVFHEVYSFISNYHYQRLSSCS</sequence>
<dbReference type="InterPro" id="IPR012354">
    <property type="entry name" value="Esterase_lipase"/>
</dbReference>
<dbReference type="Gene3D" id="3.40.50.1820">
    <property type="entry name" value="alpha/beta hydrolase"/>
    <property type="match status" value="1"/>
</dbReference>
<gene>
    <name evidence="4" type="ORF">J2S11_004276</name>
</gene>
<feature type="domain" description="Serine aminopeptidase S33" evidence="3">
    <location>
        <begin position="138"/>
        <end position="200"/>
    </location>
</feature>
<reference evidence="4 5" key="1">
    <citation type="submission" date="2023-07" db="EMBL/GenBank/DDBJ databases">
        <title>Genomic Encyclopedia of Type Strains, Phase IV (KMG-IV): sequencing the most valuable type-strain genomes for metagenomic binning, comparative biology and taxonomic classification.</title>
        <authorList>
            <person name="Goeker M."/>
        </authorList>
    </citation>
    <scope>NUCLEOTIDE SEQUENCE [LARGE SCALE GENOMIC DNA]</scope>
    <source>
        <strain evidence="4 5">DSM 12751</strain>
    </source>
</reference>
<protein>
    <submittedName>
        <fullName evidence="4">Esterase/lipase</fullName>
    </submittedName>
</protein>
<dbReference type="Pfam" id="PF00561">
    <property type="entry name" value="Abhydrolase_1"/>
    <property type="match status" value="1"/>
</dbReference>